<feature type="compositionally biased region" description="Polar residues" evidence="1">
    <location>
        <begin position="1"/>
        <end position="13"/>
    </location>
</feature>
<feature type="compositionally biased region" description="Low complexity" evidence="1">
    <location>
        <begin position="14"/>
        <end position="25"/>
    </location>
</feature>
<protein>
    <submittedName>
        <fullName evidence="2">Uncharacterized protein</fullName>
    </submittedName>
</protein>
<name>A0A8T9BTB0_9HELO</name>
<evidence type="ECO:0000256" key="1">
    <source>
        <dbReference type="SAM" id="MobiDB-lite"/>
    </source>
</evidence>
<proteinExistence type="predicted"/>
<accession>A0A8T9BTB0</accession>
<evidence type="ECO:0000313" key="3">
    <source>
        <dbReference type="Proteomes" id="UP000469558"/>
    </source>
</evidence>
<reference evidence="2 3" key="1">
    <citation type="submission" date="2018-05" db="EMBL/GenBank/DDBJ databases">
        <title>Genome sequencing and assembly of the regulated plant pathogen Lachnellula willkommii and related sister species for the development of diagnostic species identification markers.</title>
        <authorList>
            <person name="Giroux E."/>
            <person name="Bilodeau G."/>
        </authorList>
    </citation>
    <scope>NUCLEOTIDE SEQUENCE [LARGE SCALE GENOMIC DNA]</scope>
    <source>
        <strain evidence="2 3">CBS 268.59</strain>
    </source>
</reference>
<evidence type="ECO:0000313" key="2">
    <source>
        <dbReference type="EMBL" id="TVY59585.1"/>
    </source>
</evidence>
<dbReference type="AlphaFoldDB" id="A0A8T9BTB0"/>
<organism evidence="2 3">
    <name type="scientific">Lachnellula suecica</name>
    <dbReference type="NCBI Taxonomy" id="602035"/>
    <lineage>
        <taxon>Eukaryota</taxon>
        <taxon>Fungi</taxon>
        <taxon>Dikarya</taxon>
        <taxon>Ascomycota</taxon>
        <taxon>Pezizomycotina</taxon>
        <taxon>Leotiomycetes</taxon>
        <taxon>Helotiales</taxon>
        <taxon>Lachnaceae</taxon>
        <taxon>Lachnellula</taxon>
    </lineage>
</organism>
<comment type="caution">
    <text evidence="2">The sequence shown here is derived from an EMBL/GenBank/DDBJ whole genome shotgun (WGS) entry which is preliminary data.</text>
</comment>
<keyword evidence="3" id="KW-1185">Reference proteome</keyword>
<feature type="compositionally biased region" description="Low complexity" evidence="1">
    <location>
        <begin position="33"/>
        <end position="49"/>
    </location>
</feature>
<dbReference type="EMBL" id="QGMK01002305">
    <property type="protein sequence ID" value="TVY59585.1"/>
    <property type="molecule type" value="Genomic_DNA"/>
</dbReference>
<feature type="compositionally biased region" description="Gly residues" evidence="1">
    <location>
        <begin position="60"/>
        <end position="69"/>
    </location>
</feature>
<sequence>MAFQYDPNQQGQFPQENNGQQMQQQGPPPPQGMPQQPQQPLQQQPGQEGSSPAPFAQQGGVDGGNGSGSGDAKTTLCPKPSVVAITPALFDLCRLNHFEARSPPTS</sequence>
<feature type="region of interest" description="Disordered" evidence="1">
    <location>
        <begin position="1"/>
        <end position="77"/>
    </location>
</feature>
<gene>
    <name evidence="2" type="ORF">LSUE1_G008599</name>
</gene>
<dbReference type="Proteomes" id="UP000469558">
    <property type="component" value="Unassembled WGS sequence"/>
</dbReference>